<sequence length="96" mass="11186">MTPYRIEHVIEEIEVPDGPPIIYNYLVYRFEGYGAYAWARTYLDDINIISIHGPFQSSENQCPIECPDLLANMTAYFSKRFDELQKFGPNGYEPIE</sequence>
<dbReference type="Proteomes" id="UP001057991">
    <property type="component" value="Chromosome"/>
</dbReference>
<name>A0A9Q9LZZ8_9RHOB</name>
<proteinExistence type="predicted"/>
<dbReference type="AlphaFoldDB" id="A0A9Q9LZZ8"/>
<protein>
    <submittedName>
        <fullName evidence="1">Uncharacterized protein</fullName>
    </submittedName>
</protein>
<evidence type="ECO:0000313" key="1">
    <source>
        <dbReference type="EMBL" id="UWP96079.1"/>
    </source>
</evidence>
<organism evidence="1 2">
    <name type="scientific">Aliiroseovarius crassostreae</name>
    <dbReference type="NCBI Taxonomy" id="154981"/>
    <lineage>
        <taxon>Bacteria</taxon>
        <taxon>Pseudomonadati</taxon>
        <taxon>Pseudomonadota</taxon>
        <taxon>Alphaproteobacteria</taxon>
        <taxon>Rhodobacterales</taxon>
        <taxon>Paracoccaceae</taxon>
        <taxon>Aliiroseovarius</taxon>
    </lineage>
</organism>
<evidence type="ECO:0000313" key="2">
    <source>
        <dbReference type="Proteomes" id="UP001057991"/>
    </source>
</evidence>
<reference evidence="1" key="1">
    <citation type="submission" date="2021-08" db="EMBL/GenBank/DDBJ databases">
        <authorList>
            <person name="Nwanade C."/>
            <person name="Wang M."/>
            <person name="Masoudi A."/>
            <person name="Yu Z."/>
            <person name="Liu J."/>
        </authorList>
    </citation>
    <scope>NUCLEOTIDE SEQUENCE</scope>
    <source>
        <strain evidence="1">S056</strain>
    </source>
</reference>
<gene>
    <name evidence="1" type="ORF">K3X48_03540</name>
</gene>
<dbReference type="RefSeq" id="WP_259806389.1">
    <property type="nucleotide sequence ID" value="NZ_CP080776.1"/>
</dbReference>
<dbReference type="EMBL" id="CP080776">
    <property type="protein sequence ID" value="UWP96079.1"/>
    <property type="molecule type" value="Genomic_DNA"/>
</dbReference>
<accession>A0A9Q9LZZ8</accession>